<dbReference type="AlphaFoldDB" id="A0AAW9RHK8"/>
<feature type="chain" id="PRO_5043331523" description="Lipoprotein" evidence="1">
    <location>
        <begin position="30"/>
        <end position="161"/>
    </location>
</feature>
<evidence type="ECO:0000256" key="1">
    <source>
        <dbReference type="SAM" id="SignalP"/>
    </source>
</evidence>
<dbReference type="EMBL" id="JAZHOF010000006">
    <property type="protein sequence ID" value="MEJ8573134.1"/>
    <property type="molecule type" value="Genomic_DNA"/>
</dbReference>
<gene>
    <name evidence="2" type="ORF">V3328_16700</name>
</gene>
<reference evidence="2 3" key="1">
    <citation type="submission" date="2024-02" db="EMBL/GenBank/DDBJ databases">
        <title>Genome analysis and characterization of Microbaculum marinisediminis sp. nov., isolated from marine sediment.</title>
        <authorList>
            <person name="Du Z.-J."/>
            <person name="Ye Y.-Q."/>
            <person name="Zhang Z.-R."/>
            <person name="Yuan S.-M."/>
            <person name="Zhang X.-Y."/>
        </authorList>
    </citation>
    <scope>NUCLEOTIDE SEQUENCE [LARGE SCALE GENOMIC DNA]</scope>
    <source>
        <strain evidence="2 3">SDUM1044001</strain>
    </source>
</reference>
<keyword evidence="1" id="KW-0732">Signal</keyword>
<dbReference type="RefSeq" id="WP_340330822.1">
    <property type="nucleotide sequence ID" value="NZ_JAZHOF010000006.1"/>
</dbReference>
<accession>A0AAW9RHK8</accession>
<keyword evidence="3" id="KW-1185">Reference proteome</keyword>
<dbReference type="Proteomes" id="UP001378188">
    <property type="component" value="Unassembled WGS sequence"/>
</dbReference>
<proteinExistence type="predicted"/>
<evidence type="ECO:0008006" key="4">
    <source>
        <dbReference type="Google" id="ProtNLM"/>
    </source>
</evidence>
<organism evidence="2 3">
    <name type="scientific">Microbaculum marinum</name>
    <dbReference type="NCBI Taxonomy" id="1764581"/>
    <lineage>
        <taxon>Bacteria</taxon>
        <taxon>Pseudomonadati</taxon>
        <taxon>Pseudomonadota</taxon>
        <taxon>Alphaproteobacteria</taxon>
        <taxon>Hyphomicrobiales</taxon>
        <taxon>Tepidamorphaceae</taxon>
        <taxon>Microbaculum</taxon>
    </lineage>
</organism>
<protein>
    <recommendedName>
        <fullName evidence="4">Lipoprotein</fullName>
    </recommendedName>
</protein>
<evidence type="ECO:0000313" key="2">
    <source>
        <dbReference type="EMBL" id="MEJ8573134.1"/>
    </source>
</evidence>
<sequence>MQPVRIRRRYLGPAAVAIAAVLAAQPAVAAKGGCNTPKTHYRTTETSATTTSTEYVLLPKSRIVFRQRGDEPGCVVVRLSALPRADYIMEVRPVIDGSKTATPASIQFEYDSPGYLSPRSFGFVFPKVAPGRHVLKFEWRTVSAPSHEARMYGRTITVQHQ</sequence>
<name>A0AAW9RHK8_9HYPH</name>
<feature type="signal peptide" evidence="1">
    <location>
        <begin position="1"/>
        <end position="29"/>
    </location>
</feature>
<evidence type="ECO:0000313" key="3">
    <source>
        <dbReference type="Proteomes" id="UP001378188"/>
    </source>
</evidence>
<comment type="caution">
    <text evidence="2">The sequence shown here is derived from an EMBL/GenBank/DDBJ whole genome shotgun (WGS) entry which is preliminary data.</text>
</comment>